<proteinExistence type="inferred from homology"/>
<evidence type="ECO:0000313" key="8">
    <source>
        <dbReference type="Proteomes" id="UP000435357"/>
    </source>
</evidence>
<organism evidence="7 8">
    <name type="scientific">Salibacter halophilus</name>
    <dbReference type="NCBI Taxonomy" id="1803916"/>
    <lineage>
        <taxon>Bacteria</taxon>
        <taxon>Pseudomonadati</taxon>
        <taxon>Bacteroidota</taxon>
        <taxon>Flavobacteriia</taxon>
        <taxon>Flavobacteriales</taxon>
        <taxon>Salibacteraceae</taxon>
        <taxon>Salibacter</taxon>
    </lineage>
</organism>
<dbReference type="InterPro" id="IPR006696">
    <property type="entry name" value="DUF423"/>
</dbReference>
<dbReference type="Pfam" id="PF04241">
    <property type="entry name" value="DUF423"/>
    <property type="match status" value="1"/>
</dbReference>
<keyword evidence="8" id="KW-1185">Reference proteome</keyword>
<comment type="caution">
    <text evidence="7">The sequence shown here is derived from an EMBL/GenBank/DDBJ whole genome shotgun (WGS) entry which is preliminary data.</text>
</comment>
<dbReference type="Proteomes" id="UP000435357">
    <property type="component" value="Unassembled WGS sequence"/>
</dbReference>
<keyword evidence="4 6" id="KW-1133">Transmembrane helix</keyword>
<dbReference type="PANTHER" id="PTHR43461:SF1">
    <property type="entry name" value="TRANSMEMBRANE PROTEIN 256"/>
    <property type="match status" value="1"/>
</dbReference>
<accession>A0A6N6M7L2</accession>
<feature type="transmembrane region" description="Helical" evidence="6">
    <location>
        <begin position="85"/>
        <end position="107"/>
    </location>
</feature>
<evidence type="ECO:0000256" key="2">
    <source>
        <dbReference type="ARBA" id="ARBA00009694"/>
    </source>
</evidence>
<keyword evidence="5 6" id="KW-0472">Membrane</keyword>
<dbReference type="OrthoDB" id="9802121at2"/>
<evidence type="ECO:0000256" key="1">
    <source>
        <dbReference type="ARBA" id="ARBA00004141"/>
    </source>
</evidence>
<dbReference type="GO" id="GO:0005886">
    <property type="term" value="C:plasma membrane"/>
    <property type="evidence" value="ECO:0007669"/>
    <property type="project" value="TreeGrafter"/>
</dbReference>
<evidence type="ECO:0000256" key="6">
    <source>
        <dbReference type="SAM" id="Phobius"/>
    </source>
</evidence>
<sequence>MAANSSLFNWVMHSKTLIIAAGISGAVAISLGAMGAHALSESLTPKNLNSFTTGNDYHIYHSIAFLALTALRGKMGDGAVKTVFWFWLIGTILFSGSIYLLSIRNLIDTPELAMLGPITPIGGVSLIIGWAYLIIAPMRGKKKSNN</sequence>
<comment type="similarity">
    <text evidence="2">Belongs to the UPF0382 family.</text>
</comment>
<keyword evidence="3 6" id="KW-0812">Transmembrane</keyword>
<evidence type="ECO:0000313" key="7">
    <source>
        <dbReference type="EMBL" id="KAB1064502.1"/>
    </source>
</evidence>
<protein>
    <submittedName>
        <fullName evidence="7">DUF423 domain-containing protein</fullName>
    </submittedName>
</protein>
<feature type="transmembrane region" description="Helical" evidence="6">
    <location>
        <begin position="57"/>
        <end position="73"/>
    </location>
</feature>
<reference evidence="7 8" key="1">
    <citation type="submission" date="2019-09" db="EMBL/GenBank/DDBJ databases">
        <title>Genomes of Cryomorphaceae.</title>
        <authorList>
            <person name="Bowman J.P."/>
        </authorList>
    </citation>
    <scope>NUCLEOTIDE SEQUENCE [LARGE SCALE GENOMIC DNA]</scope>
    <source>
        <strain evidence="7 8">KCTC 52047</strain>
    </source>
</reference>
<feature type="transmembrane region" description="Helical" evidence="6">
    <location>
        <begin position="113"/>
        <end position="135"/>
    </location>
</feature>
<dbReference type="PANTHER" id="PTHR43461">
    <property type="entry name" value="TRANSMEMBRANE PROTEIN 256"/>
    <property type="match status" value="1"/>
</dbReference>
<comment type="subcellular location">
    <subcellularLocation>
        <location evidence="1">Membrane</location>
        <topology evidence="1">Multi-pass membrane protein</topology>
    </subcellularLocation>
</comment>
<dbReference type="AlphaFoldDB" id="A0A6N6M7L2"/>
<name>A0A6N6M7L2_9FLAO</name>
<feature type="transmembrane region" description="Helical" evidence="6">
    <location>
        <begin position="16"/>
        <end position="37"/>
    </location>
</feature>
<gene>
    <name evidence="7" type="ORF">F3059_07335</name>
</gene>
<evidence type="ECO:0000256" key="4">
    <source>
        <dbReference type="ARBA" id="ARBA00022989"/>
    </source>
</evidence>
<dbReference type="EMBL" id="WACR01000005">
    <property type="protein sequence ID" value="KAB1064502.1"/>
    <property type="molecule type" value="Genomic_DNA"/>
</dbReference>
<evidence type="ECO:0000256" key="5">
    <source>
        <dbReference type="ARBA" id="ARBA00023136"/>
    </source>
</evidence>
<evidence type="ECO:0000256" key="3">
    <source>
        <dbReference type="ARBA" id="ARBA00022692"/>
    </source>
</evidence>